<feature type="chain" id="PRO_5008019501" description="DHHW protein" evidence="1">
    <location>
        <begin position="24"/>
        <end position="365"/>
    </location>
</feature>
<keyword evidence="1" id="KW-0732">Signal</keyword>
<proteinExistence type="predicted"/>
<name>A0A174CUH8_9FIRM</name>
<dbReference type="RefSeq" id="WP_055302357.1">
    <property type="nucleotide sequence ID" value="NZ_CYYR01000016.1"/>
</dbReference>
<evidence type="ECO:0000313" key="2">
    <source>
        <dbReference type="EMBL" id="CUO15749.1"/>
    </source>
</evidence>
<dbReference type="EMBL" id="CYYR01000016">
    <property type="protein sequence ID" value="CUO15749.1"/>
    <property type="molecule type" value="Genomic_DNA"/>
</dbReference>
<dbReference type="Proteomes" id="UP000095395">
    <property type="component" value="Unassembled WGS sequence"/>
</dbReference>
<evidence type="ECO:0000256" key="1">
    <source>
        <dbReference type="SAM" id="SignalP"/>
    </source>
</evidence>
<evidence type="ECO:0000313" key="3">
    <source>
        <dbReference type="Proteomes" id="UP000095395"/>
    </source>
</evidence>
<protein>
    <recommendedName>
        <fullName evidence="4">DHHW protein</fullName>
    </recommendedName>
</protein>
<dbReference type="InterPro" id="IPR025945">
    <property type="entry name" value="DHHW"/>
</dbReference>
<organism evidence="2 3">
    <name type="scientific">Roseburia inulinivorans</name>
    <dbReference type="NCBI Taxonomy" id="360807"/>
    <lineage>
        <taxon>Bacteria</taxon>
        <taxon>Bacillati</taxon>
        <taxon>Bacillota</taxon>
        <taxon>Clostridia</taxon>
        <taxon>Lachnospirales</taxon>
        <taxon>Lachnospiraceae</taxon>
        <taxon>Roseburia</taxon>
    </lineage>
</organism>
<accession>A0A174CUH8</accession>
<feature type="signal peptide" evidence="1">
    <location>
        <begin position="1"/>
        <end position="23"/>
    </location>
</feature>
<gene>
    <name evidence="2" type="ORF">ERS852392_02338</name>
</gene>
<dbReference type="AlphaFoldDB" id="A0A174CUH8"/>
<evidence type="ECO:0008006" key="4">
    <source>
        <dbReference type="Google" id="ProtNLM"/>
    </source>
</evidence>
<sequence>MDWKKKIAAVVFLLSLVCVPVAAFLLPDQAVSKTERRKLAKKPIFTVAAFWDGTYMEQLETYFSEQFPVRDGLRTVKAETETALLGKTDTNGYFKVEDGIYHLEAELNEKNVGRVADSIEKLCTEQFQNADCYVAVIPDKNYYLADKQYPILDYARLDEMIQAEIPSAQKINLYDKLYLKDYYRTDLHWKQEKITDVVDTLVQSMGQQTNTISDGWQIATEDFVGAYGAASALKTAPDKMIYRTDPSIERMQVYDYERKQNVSVYAPEKIGGMDDYDFYLWGARALLTIQNPECHNGKKLLLFRDSFGSSIAPLLAEYYEEVTLVDLRYVSASYALELLGDTEYQDVLFLYSAPILNHGDSLRFG</sequence>
<reference evidence="2 3" key="1">
    <citation type="submission" date="2015-09" db="EMBL/GenBank/DDBJ databases">
        <authorList>
            <consortium name="Pathogen Informatics"/>
        </authorList>
    </citation>
    <scope>NUCLEOTIDE SEQUENCE [LARGE SCALE GENOMIC DNA]</scope>
    <source>
        <strain evidence="2 3">2789STDY5608835</strain>
    </source>
</reference>
<dbReference type="Pfam" id="PF14286">
    <property type="entry name" value="DHHW"/>
    <property type="match status" value="2"/>
</dbReference>